<keyword evidence="4" id="KW-0010">Activator</keyword>
<dbReference type="PROSITE" id="PS01124">
    <property type="entry name" value="HTH_ARAC_FAMILY_2"/>
    <property type="match status" value="1"/>
</dbReference>
<dbReference type="AlphaFoldDB" id="A0A9D2QJ25"/>
<dbReference type="GO" id="GO:0043565">
    <property type="term" value="F:sequence-specific DNA binding"/>
    <property type="evidence" value="ECO:0007669"/>
    <property type="project" value="InterPro"/>
</dbReference>
<dbReference type="InterPro" id="IPR018062">
    <property type="entry name" value="HTH_AraC-typ_CS"/>
</dbReference>
<dbReference type="Pfam" id="PF12833">
    <property type="entry name" value="HTH_18"/>
    <property type="match status" value="1"/>
</dbReference>
<dbReference type="InterPro" id="IPR003313">
    <property type="entry name" value="AraC-bd"/>
</dbReference>
<comment type="caution">
    <text evidence="8">The sequence shown here is derived from an EMBL/GenBank/DDBJ whole genome shotgun (WGS) entry which is preliminary data.</text>
</comment>
<evidence type="ECO:0000256" key="3">
    <source>
        <dbReference type="ARBA" id="ARBA00023125"/>
    </source>
</evidence>
<dbReference type="CDD" id="cd06986">
    <property type="entry name" value="cupin_MmsR-like_N"/>
    <property type="match status" value="1"/>
</dbReference>
<keyword evidence="2" id="KW-0805">Transcription regulation</keyword>
<reference evidence="8" key="2">
    <citation type="submission" date="2021-04" db="EMBL/GenBank/DDBJ databases">
        <authorList>
            <person name="Gilroy R."/>
        </authorList>
    </citation>
    <scope>NUCLEOTIDE SEQUENCE</scope>
    <source>
        <strain evidence="8">ChiBcec1-1630</strain>
    </source>
</reference>
<gene>
    <name evidence="8" type="ORF">H9926_05050</name>
</gene>
<sequence>MEAYVQMGTTEQEGSAGQTDKAGQTEKNGLTANAAPTAENVPTQRGFQRETRRQLTGPESESAIRLYYCGSESCTPGHFFGPAVRPHYLIHFIRSGKGTYLRKDEVHELSRGDAFLILPGETTKYIADEKEPWDYTWVAFDGTNAEALLRCCGFLSGNLVYRSPDEEARLRLLRQADAFESCFQDEKRNVLELLGNFYLLFSCMYPEGSGQGGFSFAEEMNHGGGIHTAGKSGTLLSESDGLPEAGKSPSGQELYFLQAVSYLRHNFGYPVRIEQLARQIGVSRSYLYKAFLNCSGKSVQQYLLDLRLEEACRLLADTRRAVTDIAYSCGFSDSPSFCRMFRKVYGGTPLQFRQRMAKGSSGHAAGETAAAGQDIDTAGENRHAAAGSFPER</sequence>
<dbReference type="PANTHER" id="PTHR46796:SF13">
    <property type="entry name" value="HTH-TYPE TRANSCRIPTIONAL ACTIVATOR RHAS"/>
    <property type="match status" value="1"/>
</dbReference>
<organism evidence="8 9">
    <name type="scientific">Candidatus Eisenbergiella intestinigallinarum</name>
    <dbReference type="NCBI Taxonomy" id="2838549"/>
    <lineage>
        <taxon>Bacteria</taxon>
        <taxon>Bacillati</taxon>
        <taxon>Bacillota</taxon>
        <taxon>Clostridia</taxon>
        <taxon>Lachnospirales</taxon>
        <taxon>Lachnospiraceae</taxon>
        <taxon>Eisenbergiella</taxon>
    </lineage>
</organism>
<keyword evidence="5" id="KW-0804">Transcription</keyword>
<keyword evidence="3" id="KW-0238">DNA-binding</keyword>
<dbReference type="SUPFAM" id="SSF46689">
    <property type="entry name" value="Homeodomain-like"/>
    <property type="match status" value="2"/>
</dbReference>
<proteinExistence type="predicted"/>
<accession>A0A9D2QJ25</accession>
<dbReference type="InterPro" id="IPR009057">
    <property type="entry name" value="Homeodomain-like_sf"/>
</dbReference>
<feature type="region of interest" description="Disordered" evidence="6">
    <location>
        <begin position="1"/>
        <end position="58"/>
    </location>
</feature>
<evidence type="ECO:0000256" key="6">
    <source>
        <dbReference type="SAM" id="MobiDB-lite"/>
    </source>
</evidence>
<evidence type="ECO:0000256" key="1">
    <source>
        <dbReference type="ARBA" id="ARBA00022490"/>
    </source>
</evidence>
<dbReference type="PANTHER" id="PTHR46796">
    <property type="entry name" value="HTH-TYPE TRANSCRIPTIONAL ACTIVATOR RHAS-RELATED"/>
    <property type="match status" value="1"/>
</dbReference>
<dbReference type="PRINTS" id="PR00032">
    <property type="entry name" value="HTHARAC"/>
</dbReference>
<evidence type="ECO:0000313" key="8">
    <source>
        <dbReference type="EMBL" id="HJC87366.1"/>
    </source>
</evidence>
<evidence type="ECO:0000259" key="7">
    <source>
        <dbReference type="PROSITE" id="PS01124"/>
    </source>
</evidence>
<dbReference type="PROSITE" id="PS00041">
    <property type="entry name" value="HTH_ARAC_FAMILY_1"/>
    <property type="match status" value="1"/>
</dbReference>
<dbReference type="EMBL" id="DWVS01000125">
    <property type="protein sequence ID" value="HJC87366.1"/>
    <property type="molecule type" value="Genomic_DNA"/>
</dbReference>
<dbReference type="InterPro" id="IPR018060">
    <property type="entry name" value="HTH_AraC"/>
</dbReference>
<keyword evidence="1" id="KW-0963">Cytoplasm</keyword>
<feature type="region of interest" description="Disordered" evidence="6">
    <location>
        <begin position="361"/>
        <end position="392"/>
    </location>
</feature>
<name>A0A9D2QJ25_9FIRM</name>
<evidence type="ECO:0000256" key="2">
    <source>
        <dbReference type="ARBA" id="ARBA00023015"/>
    </source>
</evidence>
<feature type="compositionally biased region" description="Polar residues" evidence="6">
    <location>
        <begin position="7"/>
        <end position="31"/>
    </location>
</feature>
<dbReference type="Gene3D" id="2.60.120.280">
    <property type="entry name" value="Regulatory protein AraC"/>
    <property type="match status" value="1"/>
</dbReference>
<feature type="domain" description="HTH araC/xylS-type" evidence="7">
    <location>
        <begin position="257"/>
        <end position="355"/>
    </location>
</feature>
<dbReference type="SMART" id="SM00342">
    <property type="entry name" value="HTH_ARAC"/>
    <property type="match status" value="1"/>
</dbReference>
<dbReference type="GO" id="GO:0003700">
    <property type="term" value="F:DNA-binding transcription factor activity"/>
    <property type="evidence" value="ECO:0007669"/>
    <property type="project" value="InterPro"/>
</dbReference>
<evidence type="ECO:0000256" key="4">
    <source>
        <dbReference type="ARBA" id="ARBA00023159"/>
    </source>
</evidence>
<dbReference type="InterPro" id="IPR037923">
    <property type="entry name" value="HTH-like"/>
</dbReference>
<dbReference type="Proteomes" id="UP000823922">
    <property type="component" value="Unassembled WGS sequence"/>
</dbReference>
<protein>
    <submittedName>
        <fullName evidence="8">AraC family transcriptional regulator</fullName>
    </submittedName>
</protein>
<dbReference type="InterPro" id="IPR020449">
    <property type="entry name" value="Tscrpt_reg_AraC-type_HTH"/>
</dbReference>
<dbReference type="InterPro" id="IPR050204">
    <property type="entry name" value="AraC_XylS_family_regulators"/>
</dbReference>
<dbReference type="Pfam" id="PF02311">
    <property type="entry name" value="AraC_binding"/>
    <property type="match status" value="1"/>
</dbReference>
<dbReference type="Gene3D" id="1.10.10.60">
    <property type="entry name" value="Homeodomain-like"/>
    <property type="match status" value="1"/>
</dbReference>
<evidence type="ECO:0000256" key="5">
    <source>
        <dbReference type="ARBA" id="ARBA00023163"/>
    </source>
</evidence>
<evidence type="ECO:0000313" key="9">
    <source>
        <dbReference type="Proteomes" id="UP000823922"/>
    </source>
</evidence>
<reference evidence="8" key="1">
    <citation type="journal article" date="2021" name="PeerJ">
        <title>Extensive microbial diversity within the chicken gut microbiome revealed by metagenomics and culture.</title>
        <authorList>
            <person name="Gilroy R."/>
            <person name="Ravi A."/>
            <person name="Getino M."/>
            <person name="Pursley I."/>
            <person name="Horton D.L."/>
            <person name="Alikhan N.F."/>
            <person name="Baker D."/>
            <person name="Gharbi K."/>
            <person name="Hall N."/>
            <person name="Watson M."/>
            <person name="Adriaenssens E.M."/>
            <person name="Foster-Nyarko E."/>
            <person name="Jarju S."/>
            <person name="Secka A."/>
            <person name="Antonio M."/>
            <person name="Oren A."/>
            <person name="Chaudhuri R.R."/>
            <person name="La Ragione R."/>
            <person name="Hildebrand F."/>
            <person name="Pallen M.J."/>
        </authorList>
    </citation>
    <scope>NUCLEOTIDE SEQUENCE</scope>
    <source>
        <strain evidence="8">ChiBcec1-1630</strain>
    </source>
</reference>
<dbReference type="SUPFAM" id="SSF51215">
    <property type="entry name" value="Regulatory protein AraC"/>
    <property type="match status" value="1"/>
</dbReference>